<dbReference type="Pfam" id="PF00109">
    <property type="entry name" value="ketoacyl-synt"/>
    <property type="match status" value="1"/>
</dbReference>
<dbReference type="InterPro" id="IPR020841">
    <property type="entry name" value="PKS_Beta-ketoAc_synthase_dom"/>
</dbReference>
<feature type="domain" description="Ketosynthase family 3 (KS3)" evidence="7">
    <location>
        <begin position="3"/>
        <end position="460"/>
    </location>
</feature>
<keyword evidence="1" id="KW-0596">Phosphopantetheine</keyword>
<dbReference type="InterPro" id="IPR014043">
    <property type="entry name" value="Acyl_transferase_dom"/>
</dbReference>
<feature type="region of interest" description="C-terminal hotdog fold" evidence="5">
    <location>
        <begin position="1573"/>
        <end position="1706"/>
    </location>
</feature>
<dbReference type="SMART" id="SM00827">
    <property type="entry name" value="PKS_AT"/>
    <property type="match status" value="1"/>
</dbReference>
<dbReference type="Gene3D" id="1.10.1200.10">
    <property type="entry name" value="ACP-like"/>
    <property type="match status" value="1"/>
</dbReference>
<dbReference type="SUPFAM" id="SSF47336">
    <property type="entry name" value="ACP-like"/>
    <property type="match status" value="1"/>
</dbReference>
<dbReference type="InterPro" id="IPR016035">
    <property type="entry name" value="Acyl_Trfase/lysoPLipase"/>
</dbReference>
<dbReference type="Pfam" id="PF02801">
    <property type="entry name" value="Ketoacyl-synt_C"/>
    <property type="match status" value="1"/>
</dbReference>
<feature type="active site" description="Proton donor; for dehydratase activity" evidence="5">
    <location>
        <position position="1628"/>
    </location>
</feature>
<dbReference type="InterPro" id="IPR036291">
    <property type="entry name" value="NAD(P)-bd_dom_sf"/>
</dbReference>
<keyword evidence="10" id="KW-1185">Reference proteome</keyword>
<dbReference type="InterPro" id="IPR020807">
    <property type="entry name" value="PKS_DH"/>
</dbReference>
<keyword evidence="4" id="KW-0012">Acyltransferase</keyword>
<dbReference type="GO" id="GO:0006633">
    <property type="term" value="P:fatty acid biosynthetic process"/>
    <property type="evidence" value="ECO:0007669"/>
    <property type="project" value="TreeGrafter"/>
</dbReference>
<evidence type="ECO:0000256" key="5">
    <source>
        <dbReference type="PROSITE-ProRule" id="PRU01363"/>
    </source>
</evidence>
<feature type="compositionally biased region" description="Basic and acidic residues" evidence="6">
    <location>
        <begin position="903"/>
        <end position="924"/>
    </location>
</feature>
<dbReference type="RefSeq" id="WP_180891046.1">
    <property type="nucleotide sequence ID" value="NZ_JACCKD010000001.1"/>
</dbReference>
<dbReference type="Gene3D" id="3.40.47.10">
    <property type="match status" value="1"/>
</dbReference>
<dbReference type="InterPro" id="IPR014031">
    <property type="entry name" value="Ketoacyl_synth_C"/>
</dbReference>
<dbReference type="InterPro" id="IPR016036">
    <property type="entry name" value="Malonyl_transacylase_ACP-bd"/>
</dbReference>
<dbReference type="InterPro" id="IPR014030">
    <property type="entry name" value="Ketoacyl_synth_N"/>
</dbReference>
<keyword evidence="2" id="KW-0597">Phosphoprotein</keyword>
<dbReference type="PROSITE" id="PS52004">
    <property type="entry name" value="KS3_2"/>
    <property type="match status" value="1"/>
</dbReference>
<dbReference type="InterPro" id="IPR057326">
    <property type="entry name" value="KR_dom"/>
</dbReference>
<dbReference type="SUPFAM" id="SSF53901">
    <property type="entry name" value="Thiolase-like"/>
    <property type="match status" value="1"/>
</dbReference>
<dbReference type="Gene3D" id="3.40.50.720">
    <property type="entry name" value="NAD(P)-binding Rossmann-like Domain"/>
    <property type="match status" value="1"/>
</dbReference>
<evidence type="ECO:0000256" key="6">
    <source>
        <dbReference type="SAM" id="MobiDB-lite"/>
    </source>
</evidence>
<evidence type="ECO:0000313" key="10">
    <source>
        <dbReference type="Proteomes" id="UP000582974"/>
    </source>
</evidence>
<dbReference type="InterPro" id="IPR050091">
    <property type="entry name" value="PKS_NRPS_Biosynth_Enz"/>
</dbReference>
<dbReference type="InterPro" id="IPR001227">
    <property type="entry name" value="Ac_transferase_dom_sf"/>
</dbReference>
<dbReference type="EMBL" id="JACCKD010000001">
    <property type="protein sequence ID" value="MBA0124148.1"/>
    <property type="molecule type" value="Genomic_DNA"/>
</dbReference>
<evidence type="ECO:0000256" key="1">
    <source>
        <dbReference type="ARBA" id="ARBA00022450"/>
    </source>
</evidence>
<protein>
    <submittedName>
        <fullName evidence="9">SDR family NAD(P)-dependent oxidoreductase</fullName>
    </submittedName>
</protein>
<dbReference type="InterPro" id="IPR013968">
    <property type="entry name" value="PKS_KR"/>
</dbReference>
<dbReference type="InterPro" id="IPR049551">
    <property type="entry name" value="PKS_DH_C"/>
</dbReference>
<feature type="active site" description="Proton acceptor; for dehydratase activity" evidence="5">
    <location>
        <position position="1464"/>
    </location>
</feature>
<organism evidence="9 10">
    <name type="scientific">Haloechinothrix aidingensis</name>
    <dbReference type="NCBI Taxonomy" id="2752311"/>
    <lineage>
        <taxon>Bacteria</taxon>
        <taxon>Bacillati</taxon>
        <taxon>Actinomycetota</taxon>
        <taxon>Actinomycetes</taxon>
        <taxon>Pseudonocardiales</taxon>
        <taxon>Pseudonocardiaceae</taxon>
        <taxon>Haloechinothrix</taxon>
    </lineage>
</organism>
<dbReference type="GO" id="GO:0004312">
    <property type="term" value="F:fatty acid synthase activity"/>
    <property type="evidence" value="ECO:0007669"/>
    <property type="project" value="TreeGrafter"/>
</dbReference>
<dbReference type="InterPro" id="IPR042104">
    <property type="entry name" value="PKS_dehydratase_sf"/>
</dbReference>
<dbReference type="Pfam" id="PF08659">
    <property type="entry name" value="KR"/>
    <property type="match status" value="1"/>
</dbReference>
<dbReference type="Proteomes" id="UP000582974">
    <property type="component" value="Unassembled WGS sequence"/>
</dbReference>
<evidence type="ECO:0000256" key="3">
    <source>
        <dbReference type="ARBA" id="ARBA00022679"/>
    </source>
</evidence>
<feature type="region of interest" description="Disordered" evidence="6">
    <location>
        <begin position="903"/>
        <end position="933"/>
    </location>
</feature>
<dbReference type="Pfam" id="PF21089">
    <property type="entry name" value="PKS_DH_N"/>
    <property type="match status" value="1"/>
</dbReference>
<dbReference type="PANTHER" id="PTHR43775:SF51">
    <property type="entry name" value="INACTIVE PHENOLPHTHIOCEROL SYNTHESIS POLYKETIDE SYNTHASE TYPE I PKS1-RELATED"/>
    <property type="match status" value="1"/>
</dbReference>
<sequence length="1897" mass="199847">MSANRIAIVGMACRYPDATTPDELWQTVLGKRRAFRRIPERRLPAAYRAGPGEPDHSYATHAAVLRDWTFDRARFGVPGPLYRAADQTHWLALETAAAALADAGFAGGDGIDRSTAGVVLGNSLAGEFSRASMLRLRWPFLADAAATALQEAGASTELSHDVLSRLEGLVKQPFPEPGDETLAGSLANTIAGRICNYFDFNGTGYTVDGACSSSLLAVMTASRALVSGECDFVLAGGVDMSLDPLELVGFSRLGALAGADMRVYDAQPTGFLPGEGCGVIALMRAEDAERRGLRSYAHIVGWASSSDGAGGLTRPEQRGQVLALRRAYRSAGLQPCQAQLIEGHGTGTAIGDAVELEALISARGHTASPAAVGSIKANIGHTKAAAGVAGLIKAAMATHNRVLPPITGCEQPVDLLRDGSGNDVPLRVLDAPEPWREETPRAGVSSMGFGGINVHIVLEGTGPAPRVLPSATRRWSDRAGPHEIVYLGADGPGELADQLTRLARSATDLSTAEVTDIAATAWHERRGSRPWRAALVARTPDELAAAAHTAAAATDGWDGSPRFDRNVGYALGSAGPARVGLLFPGQAAPVRWALPWWARHLDVPDPPADLVERQVSADTEIAQPAILRQSLAALAWLGELGCTGVAAAGHSLGEITALHWAGSCTATQALELARVRGRLMARLGAGDTTMAGVAATADRVEELIRDTGAVIAAYNAPDRIVVSGTVTEIDRIVERAAGAGVPASKLAVSHGFHSAAMLPVTRSMRDALAEVPLHRPGAPVVSTITGRPCEAWPDELRERLVAQLTSPVLFADAVTNLAGRCDLLVEAGPGTALAGLAESNTAVPAVSMDCGGATGRHAFVTALLAACAGADLEPWFADRPYRPLDVDAVPEFVASPCENREGWADAGEVRGAEPDTRATERLTEEEPAATGEDARAALTSHLATLLELPTHALSPSSSLLRDLHMTSLQVVEAVATVARAQGKQPPGAPLSLSDATLAEAAAVIDDLPETHPAGEEGVPGVPGVRGWVRQLASPWVPFTAPQHERTESPAVRWHVHAPAGHWSHELAGEGDAQADGFAVALPARTTRTEIAELLGEISGRDPAHLLVLHDGHPAAAGLARSVASELDRCRVTVLAVPDLSRRIPPGELAGIHGDRYLELRARDDGPIERRTAVARPVGEVEPSTVELDGVCLVTGGVRGITAYAAAGLAEHTGCTPVFLGRSPQDDPEVTDALRDLRGRVPAHYISCDVTDESSVAAMVAAAREYGAIRGLVHGAGLNEPRTLGGVTPESFARTLRPKVDGLRVLLDALGDELRLLVGFGSIIGRQGLAGQAEYCIANDWMRNEIEDWARAHPGCRAHHVEWSVWSGMGMGVRLGVLDNLRGQGVEPIEPRQGVRVLLDLLADRAAPTTVLVTSRFPATATLRVEGPAPPALRFAEYARAHVPGIEAITESELSPGTDPYLDDHRIDGVPVLPAVIAMEAMAQTAVLVSGPRTAWSMTGLEFHSPLTLNDSGRRAVQVAALAERHGIDTAVRDDSDGFGTDRFTGSVADAPDQPAHVARADPPEDPERQEHDLYGGVLFHGGRFRRLLRYDALSAFRVSAWIRAGQRERWFSEFHGNELLLGDPATHDATLHALLACVPHRRALPVGVDRVTIWRVPEGPLRVAAVERSHSAADYVFDADLADPDGAVVARWQGLRLRAVTAPEYQEELPGQLLGPWLTRRLIECDIADGVELVTVPGTPQDGAAATVAERITGARACHDPTGELHVTGYHASTSHASGRLLLALAPGPVGVGWEALADTLPANRPPLPDTGDLRTAEALCEKLGEEPALTMTRVSTAREALGKLGVEQDEALRVDQVTEDGIAVLRAGGVQVATAKVRVREAGSLAVIAVALPSGG</sequence>
<dbReference type="SUPFAM" id="SSF52151">
    <property type="entry name" value="FabD/lysophospholipase-like"/>
    <property type="match status" value="1"/>
</dbReference>
<dbReference type="SMART" id="SM00822">
    <property type="entry name" value="PKS_KR"/>
    <property type="match status" value="1"/>
</dbReference>
<evidence type="ECO:0000259" key="8">
    <source>
        <dbReference type="PROSITE" id="PS52019"/>
    </source>
</evidence>
<dbReference type="PANTHER" id="PTHR43775">
    <property type="entry name" value="FATTY ACID SYNTHASE"/>
    <property type="match status" value="1"/>
</dbReference>
<dbReference type="CDD" id="cd00833">
    <property type="entry name" value="PKS"/>
    <property type="match status" value="1"/>
</dbReference>
<name>A0A838A5A2_9PSEU</name>
<dbReference type="InterPro" id="IPR049552">
    <property type="entry name" value="PKS_DH_N"/>
</dbReference>
<feature type="domain" description="PKS/mFAS DH" evidence="8">
    <location>
        <begin position="1429"/>
        <end position="1706"/>
    </location>
</feature>
<evidence type="ECO:0000313" key="9">
    <source>
        <dbReference type="EMBL" id="MBA0124148.1"/>
    </source>
</evidence>
<feature type="compositionally biased region" description="Basic and acidic residues" evidence="6">
    <location>
        <begin position="1558"/>
        <end position="1570"/>
    </location>
</feature>
<comment type="caution">
    <text evidence="9">The sequence shown here is derived from an EMBL/GenBank/DDBJ whole genome shotgun (WGS) entry which is preliminary data.</text>
</comment>
<dbReference type="SMART" id="SM00825">
    <property type="entry name" value="PKS_KS"/>
    <property type="match status" value="1"/>
</dbReference>
<evidence type="ECO:0000256" key="2">
    <source>
        <dbReference type="ARBA" id="ARBA00022553"/>
    </source>
</evidence>
<accession>A0A838A5A2</accession>
<dbReference type="Gene3D" id="3.10.129.110">
    <property type="entry name" value="Polyketide synthase dehydratase"/>
    <property type="match status" value="1"/>
</dbReference>
<feature type="region of interest" description="Disordered" evidence="6">
    <location>
        <begin position="1532"/>
        <end position="1570"/>
    </location>
</feature>
<feature type="region of interest" description="N-terminal hotdog fold" evidence="5">
    <location>
        <begin position="1429"/>
        <end position="1554"/>
    </location>
</feature>
<reference evidence="9 10" key="1">
    <citation type="submission" date="2020-07" db="EMBL/GenBank/DDBJ databases">
        <title>Genome of Haloechinothrix sp.</title>
        <authorList>
            <person name="Tang S.-K."/>
            <person name="Yang L."/>
            <person name="Zhu W.-Y."/>
        </authorList>
    </citation>
    <scope>NUCLEOTIDE SEQUENCE [LARGE SCALE GENOMIC DNA]</scope>
    <source>
        <strain evidence="9 10">YIM 98757</strain>
    </source>
</reference>
<dbReference type="InterPro" id="IPR016039">
    <property type="entry name" value="Thiolase-like"/>
</dbReference>
<dbReference type="SMART" id="SM00826">
    <property type="entry name" value="PKS_DH"/>
    <property type="match status" value="1"/>
</dbReference>
<gene>
    <name evidence="9" type="ORF">H0B56_01165</name>
</gene>
<dbReference type="SUPFAM" id="SSF51735">
    <property type="entry name" value="NAD(P)-binding Rossmann-fold domains"/>
    <property type="match status" value="1"/>
</dbReference>
<dbReference type="InterPro" id="IPR049900">
    <property type="entry name" value="PKS_mFAS_DH"/>
</dbReference>
<evidence type="ECO:0000259" key="7">
    <source>
        <dbReference type="PROSITE" id="PS52004"/>
    </source>
</evidence>
<dbReference type="InterPro" id="IPR036736">
    <property type="entry name" value="ACP-like_sf"/>
</dbReference>
<dbReference type="SUPFAM" id="SSF55048">
    <property type="entry name" value="Probable ACP-binding domain of malonyl-CoA ACP transacylase"/>
    <property type="match status" value="1"/>
</dbReference>
<dbReference type="Pfam" id="PF00698">
    <property type="entry name" value="Acyl_transf_1"/>
    <property type="match status" value="1"/>
</dbReference>
<dbReference type="PROSITE" id="PS52019">
    <property type="entry name" value="PKS_MFAS_DH"/>
    <property type="match status" value="1"/>
</dbReference>
<dbReference type="Gene3D" id="3.40.366.10">
    <property type="entry name" value="Malonyl-Coenzyme A Acyl Carrier Protein, domain 2"/>
    <property type="match status" value="1"/>
</dbReference>
<keyword evidence="3" id="KW-0808">Transferase</keyword>
<evidence type="ECO:0000256" key="4">
    <source>
        <dbReference type="ARBA" id="ARBA00023315"/>
    </source>
</evidence>
<proteinExistence type="predicted"/>
<dbReference type="Pfam" id="PF14765">
    <property type="entry name" value="PS-DH"/>
    <property type="match status" value="1"/>
</dbReference>